<proteinExistence type="inferred from homology"/>
<sequence>GRAYQYKVLPFGLALSPHIFTKLAEGALAPLWERGICILNYLDDWLIVAHLRDLLCKHRDQVLQHLSLLGLQVSWEKSKLSPVQSISFLGMELDSVNMMACLTEQRVQSVLSCLNSIRHSTAVPLKFFQRLLGHMAAAAMVTPLGLLHMRPLQHWLHGQIPRWAWHRGTFRVGVTPECRLLRWGLFADWCSSCHEDPQRCSIGVVLSFLQEKLERRLSPSTLKIYVAAIAAYHDAVDGLSLGRHHLIIRFLRGARRLNPPRSHLIPSWDLSGVLTGLQRDPFEPLESVELKYLSLKTSLLIALTSIKRVGDLHTFSVSESCLEFGPADSHVRLRPRPGYVPKVPTTPFRDQVVNLQALPLEEADLALGCCVPFGLFASTRSEQLFVCFGGQQKGNAVSKQRLAHWVVDAITLACQCQVRCHCLRPPTVCFTLWHPCGAPPAGSQGVGQEETETLRPSCHNPELRWRCWWFGSSAET</sequence>
<feature type="domain" description="Reverse transcriptase" evidence="4">
    <location>
        <begin position="1"/>
        <end position="93"/>
    </location>
</feature>
<dbReference type="Gene3D" id="1.10.150.130">
    <property type="match status" value="1"/>
</dbReference>
<gene>
    <name evidence="5" type="ORF">M9458_004841</name>
</gene>
<dbReference type="Pfam" id="PF00078">
    <property type="entry name" value="RVT_1"/>
    <property type="match status" value="1"/>
</dbReference>
<dbReference type="PANTHER" id="PTHR35617:SF3">
    <property type="entry name" value="CORE-BINDING (CB) DOMAIN-CONTAINING PROTEIN"/>
    <property type="match status" value="1"/>
</dbReference>
<keyword evidence="3" id="KW-0238">DNA-binding</keyword>
<comment type="caution">
    <text evidence="5">The sequence shown here is derived from an EMBL/GenBank/DDBJ whole genome shotgun (WGS) entry which is preliminary data.</text>
</comment>
<dbReference type="Proteomes" id="UP001529510">
    <property type="component" value="Unassembled WGS sequence"/>
</dbReference>
<dbReference type="SUPFAM" id="SSF47823">
    <property type="entry name" value="lambda integrase-like, N-terminal domain"/>
    <property type="match status" value="1"/>
</dbReference>
<dbReference type="EC" id="3.1.26.4" evidence="2"/>
<dbReference type="GO" id="GO:0004523">
    <property type="term" value="F:RNA-DNA hybrid ribonuclease activity"/>
    <property type="evidence" value="ECO:0007669"/>
    <property type="project" value="UniProtKB-EC"/>
</dbReference>
<dbReference type="SUPFAM" id="SSF56672">
    <property type="entry name" value="DNA/RNA polymerases"/>
    <property type="match status" value="1"/>
</dbReference>
<protein>
    <recommendedName>
        <fullName evidence="2">ribonuclease H</fullName>
        <ecNumber evidence="2">3.1.26.4</ecNumber>
    </recommendedName>
</protein>
<dbReference type="PROSITE" id="PS50878">
    <property type="entry name" value="RT_POL"/>
    <property type="match status" value="1"/>
</dbReference>
<dbReference type="PANTHER" id="PTHR35617">
    <property type="entry name" value="PHAGE_INTEGRASE DOMAIN-CONTAINING PROTEIN"/>
    <property type="match status" value="1"/>
</dbReference>
<evidence type="ECO:0000259" key="4">
    <source>
        <dbReference type="PROSITE" id="PS50878"/>
    </source>
</evidence>
<dbReference type="InterPro" id="IPR043128">
    <property type="entry name" value="Rev_trsase/Diguanyl_cyclase"/>
</dbReference>
<dbReference type="InterPro" id="IPR010998">
    <property type="entry name" value="Integrase_recombinase_N"/>
</dbReference>
<dbReference type="InterPro" id="IPR043502">
    <property type="entry name" value="DNA/RNA_pol_sf"/>
</dbReference>
<evidence type="ECO:0000256" key="3">
    <source>
        <dbReference type="ARBA" id="ARBA00023125"/>
    </source>
</evidence>
<evidence type="ECO:0000256" key="2">
    <source>
        <dbReference type="ARBA" id="ARBA00012180"/>
    </source>
</evidence>
<reference evidence="5 6" key="1">
    <citation type="submission" date="2024-05" db="EMBL/GenBank/DDBJ databases">
        <title>Genome sequencing and assembly of Indian major carp, Cirrhinus mrigala (Hamilton, 1822).</title>
        <authorList>
            <person name="Mohindra V."/>
            <person name="Chowdhury L.M."/>
            <person name="Lal K."/>
            <person name="Jena J.K."/>
        </authorList>
    </citation>
    <scope>NUCLEOTIDE SEQUENCE [LARGE SCALE GENOMIC DNA]</scope>
    <source>
        <strain evidence="5">CM1030</strain>
        <tissue evidence="5">Blood</tissue>
    </source>
</reference>
<dbReference type="CDD" id="cd03714">
    <property type="entry name" value="RT_DIRS1"/>
    <property type="match status" value="1"/>
</dbReference>
<keyword evidence="6" id="KW-1185">Reference proteome</keyword>
<dbReference type="AlphaFoldDB" id="A0ABD0RT45"/>
<dbReference type="InterPro" id="IPR000477">
    <property type="entry name" value="RT_dom"/>
</dbReference>
<evidence type="ECO:0000313" key="5">
    <source>
        <dbReference type="EMBL" id="KAL0201654.1"/>
    </source>
</evidence>
<feature type="non-terminal residue" evidence="5">
    <location>
        <position position="1"/>
    </location>
</feature>
<name>A0ABD0RT45_CIRMR</name>
<accession>A0ABD0RT45</accession>
<dbReference type="GO" id="GO:0003677">
    <property type="term" value="F:DNA binding"/>
    <property type="evidence" value="ECO:0007669"/>
    <property type="project" value="UniProtKB-KW"/>
</dbReference>
<comment type="similarity">
    <text evidence="1">Belongs to the beta type-B retroviral polymerase family. HERV class-II K(HML-2) pol subfamily.</text>
</comment>
<evidence type="ECO:0000313" key="6">
    <source>
        <dbReference type="Proteomes" id="UP001529510"/>
    </source>
</evidence>
<dbReference type="EMBL" id="JAMKFB020000002">
    <property type="protein sequence ID" value="KAL0201654.1"/>
    <property type="molecule type" value="Genomic_DNA"/>
</dbReference>
<evidence type="ECO:0000256" key="1">
    <source>
        <dbReference type="ARBA" id="ARBA00010879"/>
    </source>
</evidence>
<dbReference type="Gene3D" id="3.30.70.270">
    <property type="match status" value="1"/>
</dbReference>
<organism evidence="5 6">
    <name type="scientific">Cirrhinus mrigala</name>
    <name type="common">Mrigala</name>
    <dbReference type="NCBI Taxonomy" id="683832"/>
    <lineage>
        <taxon>Eukaryota</taxon>
        <taxon>Metazoa</taxon>
        <taxon>Chordata</taxon>
        <taxon>Craniata</taxon>
        <taxon>Vertebrata</taxon>
        <taxon>Euteleostomi</taxon>
        <taxon>Actinopterygii</taxon>
        <taxon>Neopterygii</taxon>
        <taxon>Teleostei</taxon>
        <taxon>Ostariophysi</taxon>
        <taxon>Cypriniformes</taxon>
        <taxon>Cyprinidae</taxon>
        <taxon>Labeoninae</taxon>
        <taxon>Labeonini</taxon>
        <taxon>Cirrhinus</taxon>
    </lineage>
</organism>